<dbReference type="EMBL" id="CP136891">
    <property type="protein sequence ID" value="WOK98902.1"/>
    <property type="molecule type" value="Genomic_DNA"/>
</dbReference>
<name>A0AAQ3Q7I3_9LILI</name>
<dbReference type="PANTHER" id="PTHR34367">
    <property type="entry name" value="OS02G0734667 PROTEIN"/>
    <property type="match status" value="1"/>
</dbReference>
<feature type="region of interest" description="Disordered" evidence="1">
    <location>
        <begin position="150"/>
        <end position="288"/>
    </location>
</feature>
<protein>
    <submittedName>
        <fullName evidence="2">Uncharacterized protein</fullName>
    </submittedName>
</protein>
<keyword evidence="3" id="KW-1185">Reference proteome</keyword>
<feature type="compositionally biased region" description="Low complexity" evidence="1">
    <location>
        <begin position="511"/>
        <end position="522"/>
    </location>
</feature>
<evidence type="ECO:0000313" key="3">
    <source>
        <dbReference type="Proteomes" id="UP001327560"/>
    </source>
</evidence>
<feature type="compositionally biased region" description="Low complexity" evidence="1">
    <location>
        <begin position="11"/>
        <end position="21"/>
    </location>
</feature>
<feature type="region of interest" description="Disordered" evidence="1">
    <location>
        <begin position="462"/>
        <end position="539"/>
    </location>
</feature>
<dbReference type="Proteomes" id="UP001327560">
    <property type="component" value="Chromosome 2"/>
</dbReference>
<feature type="region of interest" description="Disordered" evidence="1">
    <location>
        <begin position="354"/>
        <end position="373"/>
    </location>
</feature>
<dbReference type="AlphaFoldDB" id="A0AAQ3Q7I3"/>
<organism evidence="2 3">
    <name type="scientific">Canna indica</name>
    <name type="common">Indian-shot</name>
    <dbReference type="NCBI Taxonomy" id="4628"/>
    <lineage>
        <taxon>Eukaryota</taxon>
        <taxon>Viridiplantae</taxon>
        <taxon>Streptophyta</taxon>
        <taxon>Embryophyta</taxon>
        <taxon>Tracheophyta</taxon>
        <taxon>Spermatophyta</taxon>
        <taxon>Magnoliopsida</taxon>
        <taxon>Liliopsida</taxon>
        <taxon>Zingiberales</taxon>
        <taxon>Cannaceae</taxon>
        <taxon>Canna</taxon>
    </lineage>
</organism>
<feature type="compositionally biased region" description="Basic and acidic residues" evidence="1">
    <location>
        <begin position="185"/>
        <end position="197"/>
    </location>
</feature>
<feature type="region of interest" description="Disordered" evidence="1">
    <location>
        <begin position="1"/>
        <end position="23"/>
    </location>
</feature>
<feature type="compositionally biased region" description="Basic and acidic residues" evidence="1">
    <location>
        <begin position="467"/>
        <end position="478"/>
    </location>
</feature>
<sequence length="539" mass="58789">MGLCFSKKRQSSPQSSTTITIENKVEKPVEAATTDEKQPLFVSKKSHAAAAAVDDSKEKRCEAVAAAIFDNESQRCETSAKKTGKEVEVNCASDQVSAVEEFTPATFARTSSFTREEVDAILIQCGRLSRSSSANNASAEVGIGRRKYSGCKRSYDFDNERKGDGEEEEWAERPVSRPSPRRRTPSRERSGSRERTSGGRRVSRSPGRRSEVAASSGTSSDRSRQPIKMVAVPARDKGRGVSPSSSNKRGGETGAMTSSASPRSQSPANTSICNENASCHPQPQSLSWSSLRRNPMAEIDDNSLRANQNVSKDKVHKIKRGEEGMKKSSENSAQISKSITNNMATSCIREQSMSFRGTEQPVEPSVMGKTTENSSSKVLEALSVGKESHQQHPNTANSLPVCMSEACSISEAAADLNSTSSGNKNNDNSLDEWRGSIMKEPIVEPETHAKNNLWDPNLRKYVTPKSADSRNRSSRLNDGEEVEQEADQPFPEVTLESSETRGRRLRGGAVSSNSGGHSTTSSDNKRELHHRVGVREHQF</sequence>
<evidence type="ECO:0000256" key="1">
    <source>
        <dbReference type="SAM" id="MobiDB-lite"/>
    </source>
</evidence>
<gene>
    <name evidence="2" type="ORF">Cni_G07614</name>
</gene>
<feature type="compositionally biased region" description="Basic and acidic residues" evidence="1">
    <location>
        <begin position="153"/>
        <end position="164"/>
    </location>
</feature>
<evidence type="ECO:0000313" key="2">
    <source>
        <dbReference type="EMBL" id="WOK98902.1"/>
    </source>
</evidence>
<dbReference type="InterPro" id="IPR040412">
    <property type="entry name" value="At1g65710-like"/>
</dbReference>
<feature type="compositionally biased region" description="Polar residues" evidence="1">
    <location>
        <begin position="255"/>
        <end position="288"/>
    </location>
</feature>
<reference evidence="2 3" key="1">
    <citation type="submission" date="2023-10" db="EMBL/GenBank/DDBJ databases">
        <title>Chromosome-scale genome assembly provides insights into flower coloration mechanisms of Canna indica.</title>
        <authorList>
            <person name="Li C."/>
        </authorList>
    </citation>
    <scope>NUCLEOTIDE SEQUENCE [LARGE SCALE GENOMIC DNA]</scope>
    <source>
        <tissue evidence="2">Flower</tissue>
    </source>
</reference>
<feature type="compositionally biased region" description="Basic residues" evidence="1">
    <location>
        <begin position="1"/>
        <end position="10"/>
    </location>
</feature>
<dbReference type="PANTHER" id="PTHR34367:SF1">
    <property type="entry name" value="OS04G0528600 PROTEIN"/>
    <property type="match status" value="1"/>
</dbReference>
<accession>A0AAQ3Q7I3</accession>
<proteinExistence type="predicted"/>